<evidence type="ECO:0000259" key="2">
    <source>
        <dbReference type="Pfam" id="PF03807"/>
    </source>
</evidence>
<dbReference type="InterPro" id="IPR051267">
    <property type="entry name" value="STEAP_metalloreductase"/>
</dbReference>
<dbReference type="EMBL" id="FQVX01000005">
    <property type="protein sequence ID" value="SHH16619.1"/>
    <property type="molecule type" value="Genomic_DNA"/>
</dbReference>
<dbReference type="GO" id="GO:0016651">
    <property type="term" value="F:oxidoreductase activity, acting on NAD(P)H"/>
    <property type="evidence" value="ECO:0007669"/>
    <property type="project" value="InterPro"/>
</dbReference>
<sequence>MTSAAADRMVDDLLVGVLGGTGPLGRGLALRLAAAGQRVLLGDADAERARAVAAEVAGLASAAGGGEGPVQGGADADVAGAADLVVVAVPFADHAGTLRGLAEALAGKVVVDAVVPVGTDDLGTYLVDVEEGSAAQQAAALLPDSAVVGAFHTVPVAALADLARPTVDADVLVAGDDAAATATAQALAGRLPGMRGVYAGPLRNARHLEAMAVVLGSVDERYGAAAGLRVTDV</sequence>
<dbReference type="InterPro" id="IPR028939">
    <property type="entry name" value="P5C_Rdtase_cat_N"/>
</dbReference>
<dbReference type="PANTHER" id="PTHR14239">
    <property type="entry name" value="DUDULIN-RELATED"/>
    <property type="match status" value="1"/>
</dbReference>
<dbReference type="GO" id="GO:0052851">
    <property type="term" value="F:ferric-chelate reductase (NADPH) activity"/>
    <property type="evidence" value="ECO:0007669"/>
    <property type="project" value="TreeGrafter"/>
</dbReference>
<dbReference type="GO" id="GO:0015677">
    <property type="term" value="P:copper ion import"/>
    <property type="evidence" value="ECO:0007669"/>
    <property type="project" value="TreeGrafter"/>
</dbReference>
<dbReference type="GO" id="GO:0070967">
    <property type="term" value="F:coenzyme F420 binding"/>
    <property type="evidence" value="ECO:0007669"/>
    <property type="project" value="InterPro"/>
</dbReference>
<evidence type="ECO:0000313" key="4">
    <source>
        <dbReference type="Proteomes" id="UP000184471"/>
    </source>
</evidence>
<dbReference type="SUPFAM" id="SSF51735">
    <property type="entry name" value="NAD(P)-binding Rossmann-fold domains"/>
    <property type="match status" value="1"/>
</dbReference>
<dbReference type="GO" id="GO:0006740">
    <property type="term" value="P:NADPH regeneration"/>
    <property type="evidence" value="ECO:0007669"/>
    <property type="project" value="InterPro"/>
</dbReference>
<dbReference type="InterPro" id="IPR010185">
    <property type="entry name" value="NpdG"/>
</dbReference>
<gene>
    <name evidence="3" type="ORF">SAMN05444351_4155</name>
</gene>
<evidence type="ECO:0000313" key="3">
    <source>
        <dbReference type="EMBL" id="SHH16619.1"/>
    </source>
</evidence>
<feature type="domain" description="Pyrroline-5-carboxylate reductase catalytic N-terminal" evidence="2">
    <location>
        <begin position="15"/>
        <end position="115"/>
    </location>
</feature>
<protein>
    <submittedName>
        <fullName evidence="3">Reduced coenzyme F420:NADP oxidoreductase</fullName>
    </submittedName>
</protein>
<dbReference type="STRING" id="1070870.SAMN05444351_4155"/>
<dbReference type="Proteomes" id="UP000184471">
    <property type="component" value="Unassembled WGS sequence"/>
</dbReference>
<dbReference type="PANTHER" id="PTHR14239:SF0">
    <property type="entry name" value="F420-DEPENDENT NADP REDUCTASE"/>
    <property type="match status" value="1"/>
</dbReference>
<dbReference type="NCBIfam" id="TIGR01915">
    <property type="entry name" value="npdG"/>
    <property type="match status" value="1"/>
</dbReference>
<keyword evidence="4" id="KW-1185">Reference proteome</keyword>
<dbReference type="Gene3D" id="3.40.50.720">
    <property type="entry name" value="NAD(P)-binding Rossmann-like Domain"/>
    <property type="match status" value="1"/>
</dbReference>
<evidence type="ECO:0000256" key="1">
    <source>
        <dbReference type="ARBA" id="ARBA00023002"/>
    </source>
</evidence>
<dbReference type="Pfam" id="PF03807">
    <property type="entry name" value="F420_oxidored"/>
    <property type="match status" value="1"/>
</dbReference>
<dbReference type="RefSeq" id="WP_245794811.1">
    <property type="nucleotide sequence ID" value="NZ_FQVX01000005.1"/>
</dbReference>
<accession>A0A1M5QSA0</accession>
<dbReference type="InterPro" id="IPR036291">
    <property type="entry name" value="NAD(P)-bd_dom_sf"/>
</dbReference>
<dbReference type="AlphaFoldDB" id="A0A1M5QSA0"/>
<dbReference type="GO" id="GO:0005886">
    <property type="term" value="C:plasma membrane"/>
    <property type="evidence" value="ECO:0007669"/>
    <property type="project" value="TreeGrafter"/>
</dbReference>
<name>A0A1M5QSA0_9ACTN</name>
<dbReference type="GO" id="GO:0050661">
    <property type="term" value="F:NADP binding"/>
    <property type="evidence" value="ECO:0007669"/>
    <property type="project" value="InterPro"/>
</dbReference>
<dbReference type="GO" id="GO:0008823">
    <property type="term" value="F:cupric reductase (NADH) activity"/>
    <property type="evidence" value="ECO:0007669"/>
    <property type="project" value="TreeGrafter"/>
</dbReference>
<organism evidence="3 4">
    <name type="scientific">Geodermatophilus nigrescens</name>
    <dbReference type="NCBI Taxonomy" id="1070870"/>
    <lineage>
        <taxon>Bacteria</taxon>
        <taxon>Bacillati</taxon>
        <taxon>Actinomycetota</taxon>
        <taxon>Actinomycetes</taxon>
        <taxon>Geodermatophilales</taxon>
        <taxon>Geodermatophilaceae</taxon>
        <taxon>Geodermatophilus</taxon>
    </lineage>
</organism>
<reference evidence="3 4" key="1">
    <citation type="submission" date="2016-11" db="EMBL/GenBank/DDBJ databases">
        <authorList>
            <person name="Jaros S."/>
            <person name="Januszkiewicz K."/>
            <person name="Wedrychowicz H."/>
        </authorList>
    </citation>
    <scope>NUCLEOTIDE SEQUENCE [LARGE SCALE GENOMIC DNA]</scope>
    <source>
        <strain evidence="3 4">DSM 45408</strain>
    </source>
</reference>
<keyword evidence="1" id="KW-0560">Oxidoreductase</keyword>
<proteinExistence type="predicted"/>